<dbReference type="InterPro" id="IPR014811">
    <property type="entry name" value="ArgoL1"/>
</dbReference>
<dbReference type="Pfam" id="PF02171">
    <property type="entry name" value="Piwi"/>
    <property type="match status" value="1"/>
</dbReference>
<dbReference type="Gene3D" id="3.30.420.10">
    <property type="entry name" value="Ribonuclease H-like superfamily/Ribonuclease H"/>
    <property type="match status" value="1"/>
</dbReference>
<sequence>MANQQPRTLVVTTNHFRILNLPTESFYQYNVSIKYKEERTPSKRIEKGVAREVFLTLQANEPQLFTPRAIYDGMSIAFSTNMHIHANTFEVVLGRTVFIVAISPVTTIQAADIQALVTPRNPQLPRGDNLAAITLLQHIVRQAPNLSVRPAVGQLLVNVDVSTVAVYQSGGLVELVMAFLDVSDARKMIEQMSHQRTFDSVSRFLKGLLLAKPKVNSPGNWTHGKKISGLVANAGQETFVDQNNVTLSVESYFAAKYNYQLRLPGCFGVKIGRTAVFPAEVCMVMPGQLYKKRLDEDQQRKFIQSATQKPSDRLHDIGQAVFGRNQVFNYNKADFLGKMRIQTEPEQVEGKLLPNTQLKFGRGQTKAIQYGKWNVVQYEYAEPKAITNFAVISFVPGSLNRDVKPFVKALLEVMRSRGVSLSKVDFNQVIMKECSPAQIKQELIKLYEELKATRKPEFILVVLPFSAADLKRTVKYWSNAMVGIPTQCVRDKKYNTQKGLKLDQYCNNVALKINAKIGGVNSMVSSSSLNLNNLSTMIVGCDVSHPGPGAQKPSVASLVASMDQEVTKYASFARVQTPRLEMILEIKEMFTDALKEHVSYHNRGKEPEKWVYPLQHIIVYRDGVSEGEYEKLRSEIAQIHECLRTYPSAKTPKLTFIVVTKRHHVRFFISDSLAKQDTNLKNNAPAGLVVDEGVVDDQYPNFFLLSHSGLQGTSCPSHYIVLENQYGIPKTE</sequence>
<dbReference type="InterPro" id="IPR003100">
    <property type="entry name" value="PAZ_dom"/>
</dbReference>
<dbReference type="PROSITE" id="PS50822">
    <property type="entry name" value="PIWI"/>
    <property type="match status" value="1"/>
</dbReference>
<dbReference type="SMART" id="SM00950">
    <property type="entry name" value="Piwi"/>
    <property type="match status" value="1"/>
</dbReference>
<dbReference type="Pfam" id="PF02170">
    <property type="entry name" value="PAZ"/>
    <property type="match status" value="1"/>
</dbReference>
<dbReference type="SUPFAM" id="SSF101690">
    <property type="entry name" value="PAZ domain"/>
    <property type="match status" value="1"/>
</dbReference>
<protein>
    <recommendedName>
        <fullName evidence="1">Piwi domain-containing protein</fullName>
    </recommendedName>
</protein>
<evidence type="ECO:0000313" key="3">
    <source>
        <dbReference type="Proteomes" id="UP000308730"/>
    </source>
</evidence>
<comment type="caution">
    <text evidence="2">The sequence shown here is derived from an EMBL/GenBank/DDBJ whole genome shotgun (WGS) entry which is preliminary data.</text>
</comment>
<dbReference type="InterPro" id="IPR036085">
    <property type="entry name" value="PAZ_dom_sf"/>
</dbReference>
<accession>A0A4V3XJP9</accession>
<proteinExistence type="predicted"/>
<feature type="domain" description="Piwi" evidence="1">
    <location>
        <begin position="458"/>
        <end position="732"/>
    </location>
</feature>
<dbReference type="PANTHER" id="PTHR22891">
    <property type="entry name" value="EUKARYOTIC TRANSLATION INITIATION FACTOR 2C"/>
    <property type="match status" value="1"/>
</dbReference>
<dbReference type="InterPro" id="IPR032474">
    <property type="entry name" value="Argonaute_N"/>
</dbReference>
<evidence type="ECO:0000313" key="2">
    <source>
        <dbReference type="EMBL" id="THH33923.1"/>
    </source>
</evidence>
<gene>
    <name evidence="2" type="ORF">EUX98_g245</name>
</gene>
<dbReference type="OrthoDB" id="10252740at2759"/>
<dbReference type="CDD" id="cd02846">
    <property type="entry name" value="PAZ_argonaute_like"/>
    <property type="match status" value="1"/>
</dbReference>
<evidence type="ECO:0000259" key="1">
    <source>
        <dbReference type="PROSITE" id="PS50822"/>
    </source>
</evidence>
<reference evidence="2 3" key="1">
    <citation type="submission" date="2019-02" db="EMBL/GenBank/DDBJ databases">
        <title>Genome sequencing of the rare red list fungi Antrodiella citrinella (Flaviporus citrinellus).</title>
        <authorList>
            <person name="Buettner E."/>
            <person name="Kellner H."/>
        </authorList>
    </citation>
    <scope>NUCLEOTIDE SEQUENCE [LARGE SCALE GENOMIC DNA]</scope>
    <source>
        <strain evidence="2 3">DSM 108506</strain>
    </source>
</reference>
<keyword evidence="3" id="KW-1185">Reference proteome</keyword>
<dbReference type="Pfam" id="PF08699">
    <property type="entry name" value="ArgoL1"/>
    <property type="match status" value="1"/>
</dbReference>
<organism evidence="2 3">
    <name type="scientific">Antrodiella citrinella</name>
    <dbReference type="NCBI Taxonomy" id="2447956"/>
    <lineage>
        <taxon>Eukaryota</taxon>
        <taxon>Fungi</taxon>
        <taxon>Dikarya</taxon>
        <taxon>Basidiomycota</taxon>
        <taxon>Agaricomycotina</taxon>
        <taxon>Agaricomycetes</taxon>
        <taxon>Polyporales</taxon>
        <taxon>Steccherinaceae</taxon>
        <taxon>Antrodiella</taxon>
    </lineage>
</organism>
<dbReference type="InterPro" id="IPR012337">
    <property type="entry name" value="RNaseH-like_sf"/>
</dbReference>
<dbReference type="GO" id="GO:0003723">
    <property type="term" value="F:RNA binding"/>
    <property type="evidence" value="ECO:0007669"/>
    <property type="project" value="InterPro"/>
</dbReference>
<dbReference type="Pfam" id="PF16486">
    <property type="entry name" value="ArgoN"/>
    <property type="match status" value="1"/>
</dbReference>
<dbReference type="InterPro" id="IPR036397">
    <property type="entry name" value="RNaseH_sf"/>
</dbReference>
<dbReference type="EMBL" id="SGPM01000002">
    <property type="protein sequence ID" value="THH33923.1"/>
    <property type="molecule type" value="Genomic_DNA"/>
</dbReference>
<dbReference type="Gene3D" id="2.170.260.10">
    <property type="entry name" value="paz domain"/>
    <property type="match status" value="1"/>
</dbReference>
<dbReference type="SUPFAM" id="SSF53098">
    <property type="entry name" value="Ribonuclease H-like"/>
    <property type="match status" value="1"/>
</dbReference>
<dbReference type="AlphaFoldDB" id="A0A4V3XJP9"/>
<name>A0A4V3XJP9_9APHY</name>
<dbReference type="InterPro" id="IPR003165">
    <property type="entry name" value="Piwi"/>
</dbReference>
<dbReference type="Gene3D" id="3.40.50.2300">
    <property type="match status" value="1"/>
</dbReference>
<dbReference type="Proteomes" id="UP000308730">
    <property type="component" value="Unassembled WGS sequence"/>
</dbReference>